<dbReference type="InterPro" id="IPR024523">
    <property type="entry name" value="DUF3793"/>
</dbReference>
<protein>
    <recommendedName>
        <fullName evidence="3">DUF3793 family protein</fullName>
    </recommendedName>
</protein>
<dbReference type="STRING" id="36849.OXPF_33710"/>
<proteinExistence type="predicted"/>
<dbReference type="AlphaFoldDB" id="A0A0P8W5D0"/>
<evidence type="ECO:0008006" key="3">
    <source>
        <dbReference type="Google" id="ProtNLM"/>
    </source>
</evidence>
<accession>A0A0P8W5D0</accession>
<organism evidence="1 2">
    <name type="scientific">Oxobacter pfennigii</name>
    <dbReference type="NCBI Taxonomy" id="36849"/>
    <lineage>
        <taxon>Bacteria</taxon>
        <taxon>Bacillati</taxon>
        <taxon>Bacillota</taxon>
        <taxon>Clostridia</taxon>
        <taxon>Eubacteriales</taxon>
        <taxon>Clostridiaceae</taxon>
        <taxon>Oxobacter</taxon>
    </lineage>
</organism>
<name>A0A0P8W5D0_9CLOT</name>
<evidence type="ECO:0000313" key="1">
    <source>
        <dbReference type="EMBL" id="KPU43121.1"/>
    </source>
</evidence>
<dbReference type="PATRIC" id="fig|36849.3.peg.3569"/>
<dbReference type="EMBL" id="LKET01000043">
    <property type="protein sequence ID" value="KPU43121.1"/>
    <property type="molecule type" value="Genomic_DNA"/>
</dbReference>
<reference evidence="1 2" key="1">
    <citation type="submission" date="2015-09" db="EMBL/GenBank/DDBJ databases">
        <title>Genome sequence of Oxobacter pfennigii DSM 3222.</title>
        <authorList>
            <person name="Poehlein A."/>
            <person name="Bengelsdorf F.R."/>
            <person name="Schiel-Bengelsdorf B."/>
            <person name="Duerre P."/>
            <person name="Daniel R."/>
        </authorList>
    </citation>
    <scope>NUCLEOTIDE SEQUENCE [LARGE SCALE GENOMIC DNA]</scope>
    <source>
        <strain evidence="1 2">DSM 3222</strain>
    </source>
</reference>
<dbReference type="OrthoDB" id="5393676at2"/>
<sequence length="201" mass="23287">MDRELRLKFSKALSSMEGKNYIHSIIAYNAAATIEGFKPSSLMTFTSRGKDAAALWKLYGQGVCTDFSLDYFELKNEDDQIIVLFYRKKMLERHMSKKSNQPFMQRMGYGTAVDLEQKLQKLKQRFETLCPHEIGIFLGIPVEDVEGFISHKGKNCLICRYWKVYGDIKRAEVLFKIYDKARINMAEFLINLKTNILAEQA</sequence>
<evidence type="ECO:0000313" key="2">
    <source>
        <dbReference type="Proteomes" id="UP000050326"/>
    </source>
</evidence>
<dbReference type="RefSeq" id="WP_054876364.1">
    <property type="nucleotide sequence ID" value="NZ_LKET01000043.1"/>
</dbReference>
<dbReference type="Pfam" id="PF12672">
    <property type="entry name" value="DUF3793"/>
    <property type="match status" value="1"/>
</dbReference>
<gene>
    <name evidence="1" type="ORF">OXPF_33710</name>
</gene>
<dbReference type="Proteomes" id="UP000050326">
    <property type="component" value="Unassembled WGS sequence"/>
</dbReference>
<comment type="caution">
    <text evidence="1">The sequence shown here is derived from an EMBL/GenBank/DDBJ whole genome shotgun (WGS) entry which is preliminary data.</text>
</comment>
<keyword evidence="2" id="KW-1185">Reference proteome</keyword>